<sequence length="129" mass="13332">MLYPLSYEGARSADSLPAATPGVTRDIRVVRGGPVVAGWRGQHVRHIAHHQEAGMDTTAAGSQSEPGEPGGGPEAASDAEEQKRKFLEALEAKKGNSARGAGGGPGDSKIHSAHGRAGAKRQFRRKSGG</sequence>
<evidence type="ECO:0000313" key="2">
    <source>
        <dbReference type="EMBL" id="GAA2019276.1"/>
    </source>
</evidence>
<proteinExistence type="predicted"/>
<organism evidence="2 3">
    <name type="scientific">Catenulispora yoronensis</name>
    <dbReference type="NCBI Taxonomy" id="450799"/>
    <lineage>
        <taxon>Bacteria</taxon>
        <taxon>Bacillati</taxon>
        <taxon>Actinomycetota</taxon>
        <taxon>Actinomycetes</taxon>
        <taxon>Catenulisporales</taxon>
        <taxon>Catenulisporaceae</taxon>
        <taxon>Catenulispora</taxon>
    </lineage>
</organism>
<reference evidence="2 3" key="1">
    <citation type="journal article" date="2019" name="Int. J. Syst. Evol. Microbiol.">
        <title>The Global Catalogue of Microorganisms (GCM) 10K type strain sequencing project: providing services to taxonomists for standard genome sequencing and annotation.</title>
        <authorList>
            <consortium name="The Broad Institute Genomics Platform"/>
            <consortium name="The Broad Institute Genome Sequencing Center for Infectious Disease"/>
            <person name="Wu L."/>
            <person name="Ma J."/>
        </authorList>
    </citation>
    <scope>NUCLEOTIDE SEQUENCE [LARGE SCALE GENOMIC DNA]</scope>
    <source>
        <strain evidence="2 3">JCM 16014</strain>
    </source>
</reference>
<evidence type="ECO:0000256" key="1">
    <source>
        <dbReference type="SAM" id="MobiDB-lite"/>
    </source>
</evidence>
<dbReference type="Pfam" id="PF17227">
    <property type="entry name" value="DUF5302"/>
    <property type="match status" value="1"/>
</dbReference>
<accession>A0ABN2TSC7</accession>
<keyword evidence="3" id="KW-1185">Reference proteome</keyword>
<feature type="compositionally biased region" description="Basic and acidic residues" evidence="1">
    <location>
        <begin position="80"/>
        <end position="94"/>
    </location>
</feature>
<dbReference type="EMBL" id="BAAAQN010000006">
    <property type="protein sequence ID" value="GAA2019276.1"/>
    <property type="molecule type" value="Genomic_DNA"/>
</dbReference>
<protein>
    <submittedName>
        <fullName evidence="2">Uncharacterized protein</fullName>
    </submittedName>
</protein>
<comment type="caution">
    <text evidence="2">The sequence shown here is derived from an EMBL/GenBank/DDBJ whole genome shotgun (WGS) entry which is preliminary data.</text>
</comment>
<name>A0ABN2TSC7_9ACTN</name>
<dbReference type="InterPro" id="IPR035172">
    <property type="entry name" value="DUF5302"/>
</dbReference>
<feature type="compositionally biased region" description="Basic residues" evidence="1">
    <location>
        <begin position="111"/>
        <end position="129"/>
    </location>
</feature>
<gene>
    <name evidence="2" type="ORF">GCM10009839_14630</name>
</gene>
<feature type="region of interest" description="Disordered" evidence="1">
    <location>
        <begin position="49"/>
        <end position="129"/>
    </location>
</feature>
<evidence type="ECO:0000313" key="3">
    <source>
        <dbReference type="Proteomes" id="UP001500751"/>
    </source>
</evidence>
<dbReference type="Proteomes" id="UP001500751">
    <property type="component" value="Unassembled WGS sequence"/>
</dbReference>